<organism evidence="2 3">
    <name type="scientific">Paractinoplanes abujensis</name>
    <dbReference type="NCBI Taxonomy" id="882441"/>
    <lineage>
        <taxon>Bacteria</taxon>
        <taxon>Bacillati</taxon>
        <taxon>Actinomycetota</taxon>
        <taxon>Actinomycetes</taxon>
        <taxon>Micromonosporales</taxon>
        <taxon>Micromonosporaceae</taxon>
        <taxon>Paractinoplanes</taxon>
    </lineage>
</organism>
<dbReference type="EMBL" id="JACHMF010000001">
    <property type="protein sequence ID" value="MBB4691638.1"/>
    <property type="molecule type" value="Genomic_DNA"/>
</dbReference>
<reference evidence="2 3" key="1">
    <citation type="submission" date="2020-08" db="EMBL/GenBank/DDBJ databases">
        <title>Sequencing the genomes of 1000 actinobacteria strains.</title>
        <authorList>
            <person name="Klenk H.-P."/>
        </authorList>
    </citation>
    <scope>NUCLEOTIDE SEQUENCE [LARGE SCALE GENOMIC DNA]</scope>
    <source>
        <strain evidence="2 3">DSM 45518</strain>
    </source>
</reference>
<dbReference type="RefSeq" id="WP_203721900.1">
    <property type="nucleotide sequence ID" value="NZ_BOMC01000004.1"/>
</dbReference>
<dbReference type="Proteomes" id="UP000542742">
    <property type="component" value="Unassembled WGS sequence"/>
</dbReference>
<comment type="caution">
    <text evidence="2">The sequence shown here is derived from an EMBL/GenBank/DDBJ whole genome shotgun (WGS) entry which is preliminary data.</text>
</comment>
<evidence type="ECO:0000256" key="1">
    <source>
        <dbReference type="SAM" id="Phobius"/>
    </source>
</evidence>
<evidence type="ECO:0000313" key="2">
    <source>
        <dbReference type="EMBL" id="MBB4691638.1"/>
    </source>
</evidence>
<accession>A0A7W7CQY1</accession>
<keyword evidence="1" id="KW-0472">Membrane</keyword>
<dbReference type="AlphaFoldDB" id="A0A7W7CQY1"/>
<evidence type="ECO:0000313" key="3">
    <source>
        <dbReference type="Proteomes" id="UP000542742"/>
    </source>
</evidence>
<name>A0A7W7CQY1_9ACTN</name>
<protein>
    <submittedName>
        <fullName evidence="2">Anaerobic C4-dicarboxylate transporter</fullName>
    </submittedName>
</protein>
<proteinExistence type="predicted"/>
<keyword evidence="1" id="KW-1133">Transmembrane helix</keyword>
<sequence length="76" mass="8066">MEIAAVITGLLAVLVSFLPGLTAGRRAFGIIGGAGFAVYGLYVLNQDSGTWYFPIWLFLLPVVTIAGAARASQRHE</sequence>
<feature type="transmembrane region" description="Helical" evidence="1">
    <location>
        <begin position="51"/>
        <end position="69"/>
    </location>
</feature>
<gene>
    <name evidence="2" type="ORF">BKA14_001786</name>
</gene>
<keyword evidence="1" id="KW-0812">Transmembrane</keyword>
<keyword evidence="3" id="KW-1185">Reference proteome</keyword>